<accession>A0ABV2GUQ7</accession>
<keyword evidence="3" id="KW-1185">Reference proteome</keyword>
<dbReference type="RefSeq" id="WP_354493590.1">
    <property type="nucleotide sequence ID" value="NZ_JBEPMC010000010.1"/>
</dbReference>
<feature type="region of interest" description="Disordered" evidence="1">
    <location>
        <begin position="107"/>
        <end position="154"/>
    </location>
</feature>
<proteinExistence type="predicted"/>
<dbReference type="Proteomes" id="UP001549204">
    <property type="component" value="Unassembled WGS sequence"/>
</dbReference>
<evidence type="ECO:0000256" key="1">
    <source>
        <dbReference type="SAM" id="MobiDB-lite"/>
    </source>
</evidence>
<reference evidence="2 3" key="1">
    <citation type="submission" date="2024-06" db="EMBL/GenBank/DDBJ databases">
        <title>Genomic Encyclopedia of Type Strains, Phase IV (KMG-IV): sequencing the most valuable type-strain genomes for metagenomic binning, comparative biology and taxonomic classification.</title>
        <authorList>
            <person name="Goeker M."/>
        </authorList>
    </citation>
    <scope>NUCLEOTIDE SEQUENCE [LARGE SCALE GENOMIC DNA]</scope>
    <source>
        <strain evidence="2 3">DSM 100022</strain>
    </source>
</reference>
<evidence type="ECO:0000313" key="3">
    <source>
        <dbReference type="Proteomes" id="UP001549204"/>
    </source>
</evidence>
<feature type="compositionally biased region" description="Basic and acidic residues" evidence="1">
    <location>
        <begin position="107"/>
        <end position="130"/>
    </location>
</feature>
<gene>
    <name evidence="2" type="ORF">ABID19_005088</name>
</gene>
<organism evidence="2 3">
    <name type="scientific">Mesorhizobium robiniae</name>
    <dbReference type="NCBI Taxonomy" id="559315"/>
    <lineage>
        <taxon>Bacteria</taxon>
        <taxon>Pseudomonadati</taxon>
        <taxon>Pseudomonadota</taxon>
        <taxon>Alphaproteobacteria</taxon>
        <taxon>Hyphomicrobiales</taxon>
        <taxon>Phyllobacteriaceae</taxon>
        <taxon>Mesorhizobium</taxon>
    </lineage>
</organism>
<sequence>MEHLPTIAVDNAHQAKGAHMSKLQAATPEDLQRLKLEASAYFGPKMLKEALLRLCRACGSDSLGRFEKTMVDQIEAMQDDDKANFETLKEFGIEQLYACVREVKSSPDMKQPLEDTETRRTPGRSQKPETLEDQLQAGLEDSFPASDPPAVVSTAIPGGLKKLVGTDEVLKKRREEGG</sequence>
<dbReference type="EMBL" id="JBEPMC010000010">
    <property type="protein sequence ID" value="MET3582030.1"/>
    <property type="molecule type" value="Genomic_DNA"/>
</dbReference>
<evidence type="ECO:0000313" key="2">
    <source>
        <dbReference type="EMBL" id="MET3582030.1"/>
    </source>
</evidence>
<protein>
    <submittedName>
        <fullName evidence="2">Uncharacterized protein</fullName>
    </submittedName>
</protein>
<name>A0ABV2GUQ7_9HYPH</name>
<comment type="caution">
    <text evidence="2">The sequence shown here is derived from an EMBL/GenBank/DDBJ whole genome shotgun (WGS) entry which is preliminary data.</text>
</comment>